<comment type="caution">
    <text evidence="10">The sequence shown here is derived from an EMBL/GenBank/DDBJ whole genome shotgun (WGS) entry which is preliminary data.</text>
</comment>
<dbReference type="InterPro" id="IPR047867">
    <property type="entry name" value="Ribosomal_uL22_bac/org-type"/>
</dbReference>
<dbReference type="InterPro" id="IPR036394">
    <property type="entry name" value="Ribosomal_uL22_sf"/>
</dbReference>
<keyword evidence="3 6" id="KW-0694">RNA-binding</keyword>
<evidence type="ECO:0000313" key="11">
    <source>
        <dbReference type="Proteomes" id="UP000778951"/>
    </source>
</evidence>
<gene>
    <name evidence="6 10" type="primary">rplV</name>
    <name evidence="10" type="ORF">HCT48_06880</name>
</gene>
<evidence type="ECO:0000256" key="7">
    <source>
        <dbReference type="RuleBase" id="RU004005"/>
    </source>
</evidence>
<evidence type="ECO:0000256" key="5">
    <source>
        <dbReference type="ARBA" id="ARBA00023274"/>
    </source>
</evidence>
<dbReference type="EMBL" id="JAATLM010000001">
    <property type="protein sequence ID" value="NIZ69928.1"/>
    <property type="molecule type" value="Genomic_DNA"/>
</dbReference>
<comment type="similarity">
    <text evidence="1 6 7">Belongs to the universal ribosomal protein uL22 family.</text>
</comment>
<keyword evidence="4 6" id="KW-0689">Ribosomal protein</keyword>
<dbReference type="Proteomes" id="UP000778951">
    <property type="component" value="Unassembled WGS sequence"/>
</dbReference>
<dbReference type="GO" id="GO:0006412">
    <property type="term" value="P:translation"/>
    <property type="evidence" value="ECO:0007669"/>
    <property type="project" value="UniProtKB-UniRule"/>
</dbReference>
<dbReference type="PROSITE" id="PS00464">
    <property type="entry name" value="RIBOSOMAL_L22"/>
    <property type="match status" value="1"/>
</dbReference>
<accession>A0A968GH10</accession>
<dbReference type="Pfam" id="PF00237">
    <property type="entry name" value="Ribosomal_L22"/>
    <property type="match status" value="1"/>
</dbReference>
<dbReference type="NCBIfam" id="TIGR01044">
    <property type="entry name" value="rplV_bact"/>
    <property type="match status" value="1"/>
</dbReference>
<evidence type="ECO:0000256" key="6">
    <source>
        <dbReference type="HAMAP-Rule" id="MF_01331"/>
    </source>
</evidence>
<sequence length="119" mass="13465">MRNESGFRAVAKYLPMSAHKIRPVADVVRAKNYEQAMAILEAMPQKGAFFLKKVIKSAASNAMDRDAQLDESVLVIKELYVDEGPQQKRLWARSHGKADRLLKRSAHITVVVDRKESSR</sequence>
<dbReference type="RefSeq" id="WP_167695996.1">
    <property type="nucleotide sequence ID" value="NZ_CP118181.1"/>
</dbReference>
<dbReference type="InterPro" id="IPR018260">
    <property type="entry name" value="Ribosomal_uL22_CS"/>
</dbReference>
<evidence type="ECO:0000256" key="2">
    <source>
        <dbReference type="ARBA" id="ARBA00022730"/>
    </source>
</evidence>
<keyword evidence="5 6" id="KW-0687">Ribonucleoprotein</keyword>
<dbReference type="HAMAP" id="MF_01331_B">
    <property type="entry name" value="Ribosomal_uL22_B"/>
    <property type="match status" value="1"/>
</dbReference>
<comment type="function">
    <text evidence="6">The globular domain of the protein is located near the polypeptide exit tunnel on the outside of the subunit, while an extended beta-hairpin is found that lines the wall of the exit tunnel in the center of the 70S ribosome.</text>
</comment>
<dbReference type="SUPFAM" id="SSF54843">
    <property type="entry name" value="Ribosomal protein L22"/>
    <property type="match status" value="1"/>
</dbReference>
<evidence type="ECO:0000313" key="10">
    <source>
        <dbReference type="EMBL" id="NIZ69928.1"/>
    </source>
</evidence>
<dbReference type="InterPro" id="IPR001063">
    <property type="entry name" value="Ribosomal_uL22"/>
</dbReference>
<dbReference type="GO" id="GO:0019843">
    <property type="term" value="F:rRNA binding"/>
    <property type="evidence" value="ECO:0007669"/>
    <property type="project" value="UniProtKB-UniRule"/>
</dbReference>
<dbReference type="InterPro" id="IPR005727">
    <property type="entry name" value="Ribosomal_uL22_bac/chlpt-type"/>
</dbReference>
<dbReference type="GO" id="GO:0015934">
    <property type="term" value="C:large ribosomal subunit"/>
    <property type="evidence" value="ECO:0007669"/>
    <property type="project" value="InterPro"/>
</dbReference>
<dbReference type="AlphaFoldDB" id="A0A968GH10"/>
<evidence type="ECO:0000256" key="9">
    <source>
        <dbReference type="RuleBase" id="RU004008"/>
    </source>
</evidence>
<protein>
    <recommendedName>
        <fullName evidence="6">Large ribosomal subunit protein uL22</fullName>
    </recommendedName>
</protein>
<evidence type="ECO:0000256" key="1">
    <source>
        <dbReference type="ARBA" id="ARBA00009451"/>
    </source>
</evidence>
<organism evidence="10 11">
    <name type="scientific">Entomospira culicis</name>
    <dbReference type="NCBI Taxonomy" id="2719989"/>
    <lineage>
        <taxon>Bacteria</taxon>
        <taxon>Pseudomonadati</taxon>
        <taxon>Spirochaetota</taxon>
        <taxon>Spirochaetia</taxon>
        <taxon>Spirochaetales</taxon>
        <taxon>Spirochaetaceae</taxon>
        <taxon>Entomospira</taxon>
    </lineage>
</organism>
<reference evidence="10" key="1">
    <citation type="submission" date="2020-03" db="EMBL/GenBank/DDBJ databases">
        <title>Spirochaetal bacteria isolated from arthropods constitute a novel genus Entomospira genus novum within the order Spirochaetales.</title>
        <authorList>
            <person name="Grana-Miraglia L."/>
            <person name="Sikutova S."/>
            <person name="Fingerle V."/>
            <person name="Sing A."/>
            <person name="Castillo-Ramirez S."/>
            <person name="Margos G."/>
            <person name="Rudolf I."/>
        </authorList>
    </citation>
    <scope>NUCLEOTIDE SEQUENCE</scope>
    <source>
        <strain evidence="10">BR149</strain>
    </source>
</reference>
<evidence type="ECO:0000256" key="8">
    <source>
        <dbReference type="RuleBase" id="RU004006"/>
    </source>
</evidence>
<dbReference type="PANTHER" id="PTHR13501">
    <property type="entry name" value="CHLOROPLAST 50S RIBOSOMAL PROTEIN L22-RELATED"/>
    <property type="match status" value="1"/>
</dbReference>
<comment type="function">
    <text evidence="6 9">This protein binds specifically to 23S rRNA; its binding is stimulated by other ribosomal proteins, e.g., L4, L17, and L20. It is important during the early stages of 50S assembly. It makes multiple contacts with different domains of the 23S rRNA in the assembled 50S subunit and ribosome.</text>
</comment>
<keyword evidence="11" id="KW-1185">Reference proteome</keyword>
<dbReference type="PANTHER" id="PTHR13501:SF10">
    <property type="entry name" value="LARGE RIBOSOMAL SUBUNIT PROTEIN UL22M"/>
    <property type="match status" value="1"/>
</dbReference>
<dbReference type="GO" id="GO:0003735">
    <property type="term" value="F:structural constituent of ribosome"/>
    <property type="evidence" value="ECO:0007669"/>
    <property type="project" value="InterPro"/>
</dbReference>
<name>A0A968GH10_9SPIO</name>
<evidence type="ECO:0000256" key="4">
    <source>
        <dbReference type="ARBA" id="ARBA00022980"/>
    </source>
</evidence>
<evidence type="ECO:0000256" key="3">
    <source>
        <dbReference type="ARBA" id="ARBA00022884"/>
    </source>
</evidence>
<proteinExistence type="inferred from homology"/>
<keyword evidence="2 6" id="KW-0699">rRNA-binding</keyword>
<comment type="subunit">
    <text evidence="6 8">Part of the 50S ribosomal subunit.</text>
</comment>
<dbReference type="Gene3D" id="3.90.470.10">
    <property type="entry name" value="Ribosomal protein L22/L17"/>
    <property type="match status" value="1"/>
</dbReference>